<evidence type="ECO:0000256" key="2">
    <source>
        <dbReference type="ARBA" id="ARBA00004653"/>
    </source>
</evidence>
<evidence type="ECO:0000256" key="11">
    <source>
        <dbReference type="ARBA" id="ARBA00023034"/>
    </source>
</evidence>
<proteinExistence type="inferred from homology"/>
<evidence type="ECO:0000313" key="14">
    <source>
        <dbReference type="EMBL" id="CAD9602850.1"/>
    </source>
</evidence>
<evidence type="ECO:0000256" key="8">
    <source>
        <dbReference type="ARBA" id="ARBA00022692"/>
    </source>
</evidence>
<evidence type="ECO:0000256" key="5">
    <source>
        <dbReference type="ARBA" id="ARBA00022448"/>
    </source>
</evidence>
<dbReference type="InterPro" id="IPR004316">
    <property type="entry name" value="SWEET_rpt"/>
</dbReference>
<dbReference type="FunFam" id="1.20.1280.290:FF:000004">
    <property type="entry name" value="Sugar transporter SWEET"/>
    <property type="match status" value="1"/>
</dbReference>
<accession>A0A7S2LEX9</accession>
<comment type="subcellular location">
    <subcellularLocation>
        <location evidence="1">Cell membrane</location>
        <topology evidence="1">Multi-pass membrane protein</topology>
    </subcellularLocation>
    <subcellularLocation>
        <location evidence="2">Golgi apparatus membrane</location>
        <topology evidence="2">Multi-pass membrane protein</topology>
    </subcellularLocation>
</comment>
<organism evidence="14">
    <name type="scientific">Skeletonema marinoi</name>
    <dbReference type="NCBI Taxonomy" id="267567"/>
    <lineage>
        <taxon>Eukaryota</taxon>
        <taxon>Sar</taxon>
        <taxon>Stramenopiles</taxon>
        <taxon>Ochrophyta</taxon>
        <taxon>Bacillariophyta</taxon>
        <taxon>Coscinodiscophyceae</taxon>
        <taxon>Thalassiosirophycidae</taxon>
        <taxon>Thalassiosirales</taxon>
        <taxon>Skeletonemataceae</taxon>
        <taxon>Skeletonema</taxon>
        <taxon>Skeletonema marinoi-dohrnii complex</taxon>
    </lineage>
</organism>
<feature type="transmembrane region" description="Helical" evidence="13">
    <location>
        <begin position="197"/>
        <end position="218"/>
    </location>
</feature>
<evidence type="ECO:0000256" key="13">
    <source>
        <dbReference type="SAM" id="Phobius"/>
    </source>
</evidence>
<keyword evidence="5" id="KW-0813">Transport</keyword>
<sequence>MSESPSLGFILADYVAPTIGCILSTLTFSAPIKSLLTAIKSGSLGSLNCTPWAFMTGNTIGWLAYSFITLDLFVFFANAPGLLISIWLNTGAMKLQYYEELVKRSASDNNSNGGDDAISVQTAKIDCFSQLTSHEIKVLQIVLVWVIILSTTSLIPVGIEEMKFIVGVAVNINLIFFYAAPLSTIATVIRTKNSASIHFWTMAMNTSNAFFWCVYSLAIQDYYILIPNGLGFVFGLLQVALYQCFPRSEVIEGTDSVTELSGDEGDCTEQLTRSHYGNVAESEII</sequence>
<dbReference type="GO" id="GO:0000139">
    <property type="term" value="C:Golgi membrane"/>
    <property type="evidence" value="ECO:0007669"/>
    <property type="project" value="UniProtKB-SubCell"/>
</dbReference>
<dbReference type="EMBL" id="HBGZ01015351">
    <property type="protein sequence ID" value="CAD9602850.1"/>
    <property type="molecule type" value="Transcribed_RNA"/>
</dbReference>
<feature type="transmembrane region" description="Helical" evidence="13">
    <location>
        <begin position="165"/>
        <end position="185"/>
    </location>
</feature>
<keyword evidence="12 13" id="KW-0472">Membrane</keyword>
<evidence type="ECO:0000256" key="7">
    <source>
        <dbReference type="ARBA" id="ARBA00022597"/>
    </source>
</evidence>
<evidence type="ECO:0000256" key="1">
    <source>
        <dbReference type="ARBA" id="ARBA00004651"/>
    </source>
</evidence>
<reference evidence="14" key="1">
    <citation type="submission" date="2021-01" db="EMBL/GenBank/DDBJ databases">
        <authorList>
            <person name="Corre E."/>
            <person name="Pelletier E."/>
            <person name="Niang G."/>
            <person name="Scheremetjew M."/>
            <person name="Finn R."/>
            <person name="Kale V."/>
            <person name="Holt S."/>
            <person name="Cochrane G."/>
            <person name="Meng A."/>
            <person name="Brown T."/>
            <person name="Cohen L."/>
        </authorList>
    </citation>
    <scope>NUCLEOTIDE SEQUENCE</scope>
    <source>
        <strain evidence="14">SM1012Den-03</strain>
    </source>
</reference>
<keyword evidence="9" id="KW-0677">Repeat</keyword>
<keyword evidence="7" id="KW-0762">Sugar transport</keyword>
<evidence type="ECO:0000256" key="3">
    <source>
        <dbReference type="ARBA" id="ARBA00007809"/>
    </source>
</evidence>
<feature type="transmembrane region" description="Helical" evidence="13">
    <location>
        <begin position="224"/>
        <end position="242"/>
    </location>
</feature>
<dbReference type="GO" id="GO:0005886">
    <property type="term" value="C:plasma membrane"/>
    <property type="evidence" value="ECO:0007669"/>
    <property type="project" value="UniProtKB-SubCell"/>
</dbReference>
<evidence type="ECO:0000256" key="12">
    <source>
        <dbReference type="ARBA" id="ARBA00023136"/>
    </source>
</evidence>
<keyword evidence="11" id="KW-0333">Golgi apparatus</keyword>
<dbReference type="Gene3D" id="1.20.1280.290">
    <property type="match status" value="2"/>
</dbReference>
<comment type="similarity">
    <text evidence="3">Belongs to the SWEET sugar transporter family.</text>
</comment>
<evidence type="ECO:0000256" key="9">
    <source>
        <dbReference type="ARBA" id="ARBA00022737"/>
    </source>
</evidence>
<feature type="transmembrane region" description="Helical" evidence="13">
    <location>
        <begin position="138"/>
        <end position="159"/>
    </location>
</feature>
<evidence type="ECO:0000256" key="6">
    <source>
        <dbReference type="ARBA" id="ARBA00022475"/>
    </source>
</evidence>
<dbReference type="InterPro" id="IPR047664">
    <property type="entry name" value="SWEET"/>
</dbReference>
<dbReference type="Pfam" id="PF03083">
    <property type="entry name" value="MtN3_slv"/>
    <property type="match status" value="1"/>
</dbReference>
<dbReference type="PANTHER" id="PTHR10791">
    <property type="entry name" value="RAG1-ACTIVATING PROTEIN 1"/>
    <property type="match status" value="1"/>
</dbReference>
<keyword evidence="8 13" id="KW-0812">Transmembrane</keyword>
<protein>
    <recommendedName>
        <fullName evidence="4">Sugar transporter SWEET1</fullName>
    </recommendedName>
</protein>
<gene>
    <name evidence="14" type="ORF">SMAR0320_LOCUS10957</name>
</gene>
<evidence type="ECO:0000256" key="4">
    <source>
        <dbReference type="ARBA" id="ARBA00021741"/>
    </source>
</evidence>
<dbReference type="AlphaFoldDB" id="A0A7S2LEX9"/>
<feature type="transmembrane region" description="Helical" evidence="13">
    <location>
        <begin position="62"/>
        <end position="88"/>
    </location>
</feature>
<evidence type="ECO:0000256" key="10">
    <source>
        <dbReference type="ARBA" id="ARBA00022989"/>
    </source>
</evidence>
<keyword evidence="6" id="KW-1003">Cell membrane</keyword>
<dbReference type="GO" id="GO:0051119">
    <property type="term" value="F:sugar transmembrane transporter activity"/>
    <property type="evidence" value="ECO:0007669"/>
    <property type="project" value="InterPro"/>
</dbReference>
<dbReference type="PANTHER" id="PTHR10791:SF30">
    <property type="entry name" value="SUGAR TRANSPORTER SWEET1"/>
    <property type="match status" value="1"/>
</dbReference>
<name>A0A7S2LEX9_9STRA</name>
<keyword evidence="10 13" id="KW-1133">Transmembrane helix</keyword>